<reference evidence="4 5" key="1">
    <citation type="submission" date="2017-04" db="EMBL/GenBank/DDBJ databases">
        <title>Complete genome sequence of Flavobacterium kingsejong AJ004.</title>
        <authorList>
            <person name="Lee P.C."/>
        </authorList>
    </citation>
    <scope>NUCLEOTIDE SEQUENCE [LARGE SCALE GENOMIC DNA]</scope>
    <source>
        <strain evidence="4 5">AJ004</strain>
    </source>
</reference>
<dbReference type="PANTHER" id="PTHR43877">
    <property type="entry name" value="AMINOALKYLPHOSPHONATE N-ACETYLTRANSFERASE-RELATED-RELATED"/>
    <property type="match status" value="1"/>
</dbReference>
<dbReference type="InterPro" id="IPR000182">
    <property type="entry name" value="GNAT_dom"/>
</dbReference>
<dbReference type="GO" id="GO:0016747">
    <property type="term" value="F:acyltransferase activity, transferring groups other than amino-acyl groups"/>
    <property type="evidence" value="ECO:0007669"/>
    <property type="project" value="InterPro"/>
</dbReference>
<keyword evidence="1 4" id="KW-0808">Transferase</keyword>
<dbReference type="OrthoDB" id="1450704at2"/>
<feature type="domain" description="N-acetyltransferase" evidence="3">
    <location>
        <begin position="4"/>
        <end position="154"/>
    </location>
</feature>
<keyword evidence="2" id="KW-0012">Acyltransferase</keyword>
<organism evidence="4 5">
    <name type="scientific">Flavobacterium kingsejongi</name>
    <dbReference type="NCBI Taxonomy" id="1678728"/>
    <lineage>
        <taxon>Bacteria</taxon>
        <taxon>Pseudomonadati</taxon>
        <taxon>Bacteroidota</taxon>
        <taxon>Flavobacteriia</taxon>
        <taxon>Flavobacteriales</taxon>
        <taxon>Flavobacteriaceae</taxon>
        <taxon>Flavobacterium</taxon>
    </lineage>
</organism>
<dbReference type="Pfam" id="PF00583">
    <property type="entry name" value="Acetyltransf_1"/>
    <property type="match status" value="1"/>
</dbReference>
<evidence type="ECO:0000256" key="2">
    <source>
        <dbReference type="ARBA" id="ARBA00023315"/>
    </source>
</evidence>
<evidence type="ECO:0000313" key="4">
    <source>
        <dbReference type="EMBL" id="AWG24276.1"/>
    </source>
</evidence>
<dbReference type="SUPFAM" id="SSF55729">
    <property type="entry name" value="Acyl-CoA N-acyltransferases (Nat)"/>
    <property type="match status" value="1"/>
</dbReference>
<dbReference type="PANTHER" id="PTHR43877:SF2">
    <property type="entry name" value="AMINOALKYLPHOSPHONATE N-ACETYLTRANSFERASE-RELATED"/>
    <property type="match status" value="1"/>
</dbReference>
<keyword evidence="5" id="KW-1185">Reference proteome</keyword>
<dbReference type="Gene3D" id="3.40.630.30">
    <property type="match status" value="1"/>
</dbReference>
<dbReference type="AlphaFoldDB" id="A0A2S1LL70"/>
<protein>
    <submittedName>
        <fullName evidence="4">GNAT family N-acetyltransferase</fullName>
    </submittedName>
</protein>
<sequence>MEPITIRRATVEDKPALLQFEQGIISAERPYDPALKAGPINYYDLGQMITHPDTAFFVAVSGGQLVGCGYGRIELSKPISKYDRYLYLGFMYVNPEFRGLGIIQRIMEEIKKWGIANGIQELRLEVYSGNASAIKAYEKAGFEERVVEMRMELN</sequence>
<dbReference type="KEGG" id="fki:FK004_03075"/>
<dbReference type="RefSeq" id="WP_108735927.1">
    <property type="nucleotide sequence ID" value="NZ_CP020919.1"/>
</dbReference>
<dbReference type="InterPro" id="IPR016181">
    <property type="entry name" value="Acyl_CoA_acyltransferase"/>
</dbReference>
<proteinExistence type="predicted"/>
<name>A0A2S1LL70_9FLAO</name>
<gene>
    <name evidence="4" type="ORF">FK004_03075</name>
</gene>
<dbReference type="Proteomes" id="UP000244677">
    <property type="component" value="Chromosome"/>
</dbReference>
<evidence type="ECO:0000313" key="5">
    <source>
        <dbReference type="Proteomes" id="UP000244677"/>
    </source>
</evidence>
<dbReference type="CDD" id="cd04301">
    <property type="entry name" value="NAT_SF"/>
    <property type="match status" value="1"/>
</dbReference>
<dbReference type="InterPro" id="IPR050832">
    <property type="entry name" value="Bact_Acetyltransf"/>
</dbReference>
<evidence type="ECO:0000259" key="3">
    <source>
        <dbReference type="PROSITE" id="PS51186"/>
    </source>
</evidence>
<dbReference type="EMBL" id="CP020919">
    <property type="protein sequence ID" value="AWG24276.1"/>
    <property type="molecule type" value="Genomic_DNA"/>
</dbReference>
<evidence type="ECO:0000256" key="1">
    <source>
        <dbReference type="ARBA" id="ARBA00022679"/>
    </source>
</evidence>
<dbReference type="PROSITE" id="PS51186">
    <property type="entry name" value="GNAT"/>
    <property type="match status" value="1"/>
</dbReference>
<accession>A0A2S1LL70</accession>